<organism evidence="2 3">
    <name type="scientific">Gymnopilus junonius</name>
    <name type="common">Spectacular rustgill mushroom</name>
    <name type="synonym">Gymnopilus spectabilis subsp. junonius</name>
    <dbReference type="NCBI Taxonomy" id="109634"/>
    <lineage>
        <taxon>Eukaryota</taxon>
        <taxon>Fungi</taxon>
        <taxon>Dikarya</taxon>
        <taxon>Basidiomycota</taxon>
        <taxon>Agaricomycotina</taxon>
        <taxon>Agaricomycetes</taxon>
        <taxon>Agaricomycetidae</taxon>
        <taxon>Agaricales</taxon>
        <taxon>Agaricineae</taxon>
        <taxon>Hymenogastraceae</taxon>
        <taxon>Gymnopilus</taxon>
    </lineage>
</organism>
<keyword evidence="1" id="KW-0732">Signal</keyword>
<sequence>MTSKTLLSCALLAIQILGGIASPIDSSTGDNLIRTPAAADCATAALSSNPASGLWSRWAIRRKRGSEKTSSQPDIPMSSSLIIYPTTLICFNHFIEVEASIVPSVSAASSMYHHFFNPTSRRASP</sequence>
<evidence type="ECO:0008006" key="4">
    <source>
        <dbReference type="Google" id="ProtNLM"/>
    </source>
</evidence>
<feature type="chain" id="PRO_5040441325" description="Secreted protein" evidence="1">
    <location>
        <begin position="22"/>
        <end position="125"/>
    </location>
</feature>
<protein>
    <recommendedName>
        <fullName evidence="4">Secreted protein</fullName>
    </recommendedName>
</protein>
<comment type="caution">
    <text evidence="2">The sequence shown here is derived from an EMBL/GenBank/DDBJ whole genome shotgun (WGS) entry which is preliminary data.</text>
</comment>
<evidence type="ECO:0000313" key="2">
    <source>
        <dbReference type="EMBL" id="KAF8912189.1"/>
    </source>
</evidence>
<proteinExistence type="predicted"/>
<evidence type="ECO:0000313" key="3">
    <source>
        <dbReference type="Proteomes" id="UP000724874"/>
    </source>
</evidence>
<evidence type="ECO:0000256" key="1">
    <source>
        <dbReference type="SAM" id="SignalP"/>
    </source>
</evidence>
<gene>
    <name evidence="2" type="ORF">CPB84DRAFT_761271</name>
</gene>
<feature type="signal peptide" evidence="1">
    <location>
        <begin position="1"/>
        <end position="21"/>
    </location>
</feature>
<accession>A0A9P5TSZ0</accession>
<name>A0A9P5TSZ0_GYMJU</name>
<reference evidence="2" key="1">
    <citation type="submission" date="2020-11" db="EMBL/GenBank/DDBJ databases">
        <authorList>
            <consortium name="DOE Joint Genome Institute"/>
            <person name="Ahrendt S."/>
            <person name="Riley R."/>
            <person name="Andreopoulos W."/>
            <person name="LaButti K."/>
            <person name="Pangilinan J."/>
            <person name="Ruiz-duenas F.J."/>
            <person name="Barrasa J.M."/>
            <person name="Sanchez-Garcia M."/>
            <person name="Camarero S."/>
            <person name="Miyauchi S."/>
            <person name="Serrano A."/>
            <person name="Linde D."/>
            <person name="Babiker R."/>
            <person name="Drula E."/>
            <person name="Ayuso-Fernandez I."/>
            <person name="Pacheco R."/>
            <person name="Padilla G."/>
            <person name="Ferreira P."/>
            <person name="Barriuso J."/>
            <person name="Kellner H."/>
            <person name="Castanera R."/>
            <person name="Alfaro M."/>
            <person name="Ramirez L."/>
            <person name="Pisabarro A.G."/>
            <person name="Kuo A."/>
            <person name="Tritt A."/>
            <person name="Lipzen A."/>
            <person name="He G."/>
            <person name="Yan M."/>
            <person name="Ng V."/>
            <person name="Cullen D."/>
            <person name="Martin F."/>
            <person name="Rosso M.-N."/>
            <person name="Henrissat B."/>
            <person name="Hibbett D."/>
            <person name="Martinez A.T."/>
            <person name="Grigoriev I.V."/>
        </authorList>
    </citation>
    <scope>NUCLEOTIDE SEQUENCE</scope>
    <source>
        <strain evidence="2">AH 44721</strain>
    </source>
</reference>
<keyword evidence="3" id="KW-1185">Reference proteome</keyword>
<dbReference type="AlphaFoldDB" id="A0A9P5TSZ0"/>
<dbReference type="Proteomes" id="UP000724874">
    <property type="component" value="Unassembled WGS sequence"/>
</dbReference>
<dbReference type="EMBL" id="JADNYJ010000003">
    <property type="protein sequence ID" value="KAF8912189.1"/>
    <property type="molecule type" value="Genomic_DNA"/>
</dbReference>